<dbReference type="Pfam" id="PF04488">
    <property type="entry name" value="Gly_transf_sug"/>
    <property type="match status" value="1"/>
</dbReference>
<organism evidence="1 2">
    <name type="scientific">Allofrancisella guangzhouensis</name>
    <dbReference type="NCBI Taxonomy" id="594679"/>
    <lineage>
        <taxon>Bacteria</taxon>
        <taxon>Pseudomonadati</taxon>
        <taxon>Pseudomonadota</taxon>
        <taxon>Gammaproteobacteria</taxon>
        <taxon>Thiotrichales</taxon>
        <taxon>Francisellaceae</taxon>
        <taxon>Allofrancisella</taxon>
    </lineage>
</organism>
<dbReference type="KEGG" id="fgu:SD28_06405"/>
<dbReference type="InterPro" id="IPR029044">
    <property type="entry name" value="Nucleotide-diphossugar_trans"/>
</dbReference>
<dbReference type="Proteomes" id="UP000031104">
    <property type="component" value="Chromosome"/>
</dbReference>
<evidence type="ECO:0000313" key="2">
    <source>
        <dbReference type="Proteomes" id="UP000031104"/>
    </source>
</evidence>
<gene>
    <name evidence="1" type="ORF">SD28_06405</name>
</gene>
<accession>A0A0A8E4X0</accession>
<dbReference type="EMBL" id="CP010427">
    <property type="protein sequence ID" value="AJC49285.1"/>
    <property type="molecule type" value="Genomic_DNA"/>
</dbReference>
<protein>
    <submittedName>
        <fullName evidence="1">Uncharacterized protein</fullName>
    </submittedName>
</protein>
<name>A0A0A8E4X0_9GAMM</name>
<dbReference type="SUPFAM" id="SSF53448">
    <property type="entry name" value="Nucleotide-diphospho-sugar transferases"/>
    <property type="match status" value="1"/>
</dbReference>
<dbReference type="Gene3D" id="3.90.550.20">
    <property type="match status" value="1"/>
</dbReference>
<keyword evidence="2" id="KW-1185">Reference proteome</keyword>
<dbReference type="InterPro" id="IPR007577">
    <property type="entry name" value="GlycoTrfase_DXD_sugar-bd_CS"/>
</dbReference>
<dbReference type="HOGENOM" id="CLU_581080_0_0_6"/>
<sequence>MLKYIYKFIKTIYKLKYYINFFWAGKRIPKKIRVNIRNWGRVIFRNNLNYILILWLDNFTYKSVLDDQKQEKLCKIYPIEIRNFDEIIGTEKSDYLLRLYMLFIESEQYAFASDIARMLTLNKYPGIYLDMDVNPGLKTLPNPDELQKMSKISTINFLAKGREYSGCYRLESEILFFMGKSDGLNSLIATCRKESAIYFHYIQEEIRHMQTFYKSNDYIDFNKSLFKEEKYKKHLIAFKEKSHLKYRMANKELFKDVKYNNAPAFQDGTAPWVSYQQLIFYEIITECEKTLKVDIPKYYHNYYKEHLDKCFSSGQDNFCLYSWNDPGYSRLTSLDNASKTIGKYFRKKREKFIDQLSRPNVQEEIISYRFKLKIHNFIVNIVRSMEKYQAYKKQKSSFLSSNFGINRTNILINQLSAIHEEENLFILQKKLIFEFKSYALQKEGYEKSGGLFKRIGVNPNSSMTRLMMKMYHFYHENKSDDYNKEIFMVFLHNIFHKINGELINKTHVRKQLLDQIGNYNSN</sequence>
<reference evidence="1 2" key="1">
    <citation type="submission" date="2014-12" db="EMBL/GenBank/DDBJ databases">
        <title>Complete genome sequence of Francisella guanzhouensis strain 08HL01032 isolated from air-conditioning system in China.</title>
        <authorList>
            <person name="Svensson D."/>
            <person name="Ohrman C."/>
            <person name="Backman S."/>
            <person name="Karlsson E."/>
            <person name="Nilsson E."/>
            <person name="Bystrom M."/>
            <person name="Larkeryd A."/>
            <person name="Stenberg P."/>
            <person name="Scholtz H.C."/>
            <person name="Forsman M."/>
            <person name="Sjodin A."/>
        </authorList>
    </citation>
    <scope>NUCLEOTIDE SEQUENCE [LARGE SCALE GENOMIC DNA]</scope>
    <source>
        <strain evidence="1 2">08HL01032</strain>
    </source>
</reference>
<proteinExistence type="predicted"/>
<evidence type="ECO:0000313" key="1">
    <source>
        <dbReference type="EMBL" id="AJC49285.1"/>
    </source>
</evidence>
<dbReference type="AlphaFoldDB" id="A0A0A8E4X0"/>